<dbReference type="InterPro" id="IPR001623">
    <property type="entry name" value="DnaJ_domain"/>
</dbReference>
<comment type="caution">
    <text evidence="7">The sequence shown here is derived from an EMBL/GenBank/DDBJ whole genome shotgun (WGS) entry which is preliminary data.</text>
</comment>
<keyword evidence="2" id="KW-0677">Repeat</keyword>
<dbReference type="GO" id="GO:0042026">
    <property type="term" value="P:protein refolding"/>
    <property type="evidence" value="ECO:0007669"/>
    <property type="project" value="TreeGrafter"/>
</dbReference>
<evidence type="ECO:0000256" key="1">
    <source>
        <dbReference type="ARBA" id="ARBA00022723"/>
    </source>
</evidence>
<accession>A0A2V0PK63</accession>
<dbReference type="OrthoDB" id="10256793at2759"/>
<dbReference type="SUPFAM" id="SSF49493">
    <property type="entry name" value="HSP40/DnaJ peptide-binding domain"/>
    <property type="match status" value="2"/>
</dbReference>
<dbReference type="SUPFAM" id="SSF46565">
    <property type="entry name" value="Chaperone J-domain"/>
    <property type="match status" value="1"/>
</dbReference>
<dbReference type="InterPro" id="IPR008971">
    <property type="entry name" value="HSP40/DnaJ_pept-bd"/>
</dbReference>
<dbReference type="Gene3D" id="1.10.287.110">
    <property type="entry name" value="DnaJ domain"/>
    <property type="match status" value="1"/>
</dbReference>
<dbReference type="Pfam" id="PF00226">
    <property type="entry name" value="DnaJ"/>
    <property type="match status" value="1"/>
</dbReference>
<keyword evidence="3" id="KW-0863">Zinc-finger</keyword>
<sequence>MLRGLLQALGQRRGERGGLQGIVRELSVAVGGASVAGGAQQGLGAVRPPVLTGPLPCGGGSGGSPLRWACGQQQPWATASGSSSGSGGFHTSAAPGGDYYDVLGVPRSASDQDVKKAYYKLAKKYHPDTNKGDSEAAKKFQEVSKAYETLRDPEKRRLHDALGREGMERMETEGGAPGGGGPGGFPGGFPGGGGGGFPFNMQSIFEQLFRDDPQYGAFFRGEAIVETTITLSFMEAAKGATKRISLGGIAGVSAAPIDIDIPAGVDSGQTIQVPAPAPDAPGGRLRVLLRVEVEPHPLFQREGMHIHSSLDMRLAEALLGRSVSVPTIDGMAQLTVPAMTQNGDVLRMRGKGVVDPRGRGRGDQLVHVRVVRPANLTDRQRQLLMEFDKEAQQQAGSSSSGGTGGQQQQQQQQRQSWGSGSRR</sequence>
<evidence type="ECO:0000256" key="2">
    <source>
        <dbReference type="ARBA" id="ARBA00022737"/>
    </source>
</evidence>
<feature type="compositionally biased region" description="Low complexity" evidence="5">
    <location>
        <begin position="406"/>
        <end position="423"/>
    </location>
</feature>
<keyword evidence="4" id="KW-0862">Zinc</keyword>
<dbReference type="PRINTS" id="PR00625">
    <property type="entry name" value="JDOMAIN"/>
</dbReference>
<dbReference type="CDD" id="cd10747">
    <property type="entry name" value="DnaJ_C"/>
    <property type="match status" value="1"/>
</dbReference>
<evidence type="ECO:0000256" key="3">
    <source>
        <dbReference type="ARBA" id="ARBA00022771"/>
    </source>
</evidence>
<evidence type="ECO:0000259" key="6">
    <source>
        <dbReference type="PROSITE" id="PS50076"/>
    </source>
</evidence>
<protein>
    <submittedName>
        <fullName evidence="7">Molecular chaperone</fullName>
    </submittedName>
</protein>
<evidence type="ECO:0000256" key="4">
    <source>
        <dbReference type="ARBA" id="ARBA00022833"/>
    </source>
</evidence>
<keyword evidence="8" id="KW-1185">Reference proteome</keyword>
<organism evidence="7 8">
    <name type="scientific">Raphidocelis subcapitata</name>
    <dbReference type="NCBI Taxonomy" id="307507"/>
    <lineage>
        <taxon>Eukaryota</taxon>
        <taxon>Viridiplantae</taxon>
        <taxon>Chlorophyta</taxon>
        <taxon>core chlorophytes</taxon>
        <taxon>Chlorophyceae</taxon>
        <taxon>CS clade</taxon>
        <taxon>Sphaeropleales</taxon>
        <taxon>Selenastraceae</taxon>
        <taxon>Raphidocelis</taxon>
    </lineage>
</organism>
<feature type="region of interest" description="Disordered" evidence="5">
    <location>
        <begin position="170"/>
        <end position="192"/>
    </location>
</feature>
<gene>
    <name evidence="7" type="ORF">Rsub_10778</name>
</gene>
<reference evidence="7 8" key="1">
    <citation type="journal article" date="2018" name="Sci. Rep.">
        <title>Raphidocelis subcapitata (=Pseudokirchneriella subcapitata) provides an insight into genome evolution and environmental adaptations in the Sphaeropleales.</title>
        <authorList>
            <person name="Suzuki S."/>
            <person name="Yamaguchi H."/>
            <person name="Nakajima N."/>
            <person name="Kawachi M."/>
        </authorList>
    </citation>
    <scope>NUCLEOTIDE SEQUENCE [LARGE SCALE GENOMIC DNA]</scope>
    <source>
        <strain evidence="7 8">NIES-35</strain>
    </source>
</reference>
<dbReference type="CDD" id="cd06257">
    <property type="entry name" value="DnaJ"/>
    <property type="match status" value="1"/>
</dbReference>
<feature type="region of interest" description="Disordered" evidence="5">
    <location>
        <begin position="386"/>
        <end position="423"/>
    </location>
</feature>
<dbReference type="GO" id="GO:0008270">
    <property type="term" value="F:zinc ion binding"/>
    <property type="evidence" value="ECO:0007669"/>
    <property type="project" value="UniProtKB-KW"/>
</dbReference>
<dbReference type="SMART" id="SM00271">
    <property type="entry name" value="DnaJ"/>
    <property type="match status" value="1"/>
</dbReference>
<dbReference type="AlphaFoldDB" id="A0A2V0PK63"/>
<dbReference type="PANTHER" id="PTHR43096:SF36">
    <property type="entry name" value="CHAPERONE PROTEIN DNAJ 1, MITOCHONDRIAL"/>
    <property type="match status" value="1"/>
</dbReference>
<dbReference type="Pfam" id="PF01556">
    <property type="entry name" value="DnaJ_C"/>
    <property type="match status" value="1"/>
</dbReference>
<dbReference type="GO" id="GO:0051082">
    <property type="term" value="F:unfolded protein binding"/>
    <property type="evidence" value="ECO:0007669"/>
    <property type="project" value="InterPro"/>
</dbReference>
<dbReference type="InParanoid" id="A0A2V0PK63"/>
<dbReference type="Proteomes" id="UP000247498">
    <property type="component" value="Unassembled WGS sequence"/>
</dbReference>
<feature type="compositionally biased region" description="Gly residues" evidence="5">
    <location>
        <begin position="175"/>
        <end position="192"/>
    </location>
</feature>
<proteinExistence type="predicted"/>
<dbReference type="EMBL" id="BDRX01000123">
    <property type="protein sequence ID" value="GBF98383.1"/>
    <property type="molecule type" value="Genomic_DNA"/>
</dbReference>
<dbReference type="PROSITE" id="PS50076">
    <property type="entry name" value="DNAJ_2"/>
    <property type="match status" value="1"/>
</dbReference>
<dbReference type="STRING" id="307507.A0A2V0PK63"/>
<dbReference type="InterPro" id="IPR002939">
    <property type="entry name" value="DnaJ_C"/>
</dbReference>
<feature type="domain" description="J" evidence="6">
    <location>
        <begin position="98"/>
        <end position="163"/>
    </location>
</feature>
<dbReference type="InterPro" id="IPR036869">
    <property type="entry name" value="J_dom_sf"/>
</dbReference>
<dbReference type="FunFam" id="2.60.260.20:FF:000005">
    <property type="entry name" value="Chaperone protein dnaJ 1, mitochondrial"/>
    <property type="match status" value="1"/>
</dbReference>
<dbReference type="PANTHER" id="PTHR43096">
    <property type="entry name" value="DNAJ HOMOLOG 1, MITOCHONDRIAL-RELATED"/>
    <property type="match status" value="1"/>
</dbReference>
<evidence type="ECO:0000313" key="7">
    <source>
        <dbReference type="EMBL" id="GBF98383.1"/>
    </source>
</evidence>
<name>A0A2V0PK63_9CHLO</name>
<evidence type="ECO:0000256" key="5">
    <source>
        <dbReference type="SAM" id="MobiDB-lite"/>
    </source>
</evidence>
<evidence type="ECO:0000313" key="8">
    <source>
        <dbReference type="Proteomes" id="UP000247498"/>
    </source>
</evidence>
<dbReference type="Gene3D" id="2.60.260.20">
    <property type="entry name" value="Urease metallochaperone UreE, N-terminal domain"/>
    <property type="match status" value="2"/>
</dbReference>
<dbReference type="GO" id="GO:0005737">
    <property type="term" value="C:cytoplasm"/>
    <property type="evidence" value="ECO:0007669"/>
    <property type="project" value="TreeGrafter"/>
</dbReference>
<keyword evidence="1" id="KW-0479">Metal-binding</keyword>